<reference evidence="24" key="1">
    <citation type="submission" date="2021-04" db="EMBL/GenBank/DDBJ databases">
        <authorList>
            <person name="Rodrigo-Torres L."/>
            <person name="Arahal R. D."/>
            <person name="Lucena T."/>
        </authorList>
    </citation>
    <scope>NUCLEOTIDE SEQUENCE</scope>
    <source>
        <strain evidence="24">CECT 9275</strain>
    </source>
</reference>
<feature type="binding site" evidence="21">
    <location>
        <position position="312"/>
    </location>
    <ligand>
        <name>Mg(2+)</name>
        <dbReference type="ChEBI" id="CHEBI:18420"/>
        <label>2</label>
    </ligand>
</feature>
<comment type="cofactor">
    <cofactor evidence="21">
        <name>Mg(2+)</name>
        <dbReference type="ChEBI" id="CHEBI:18420"/>
    </cofactor>
    <cofactor evidence="21">
        <name>Mn(2+)</name>
        <dbReference type="ChEBI" id="CHEBI:29035"/>
    </cofactor>
    <text evidence="21">Binds 2 magnesium or manganese ions per subunit.</text>
</comment>
<dbReference type="PANTHER" id="PTHR23132">
    <property type="entry name" value="D-ALANINE--D-ALANINE LIGASE"/>
    <property type="match status" value="1"/>
</dbReference>
<evidence type="ECO:0000256" key="14">
    <source>
        <dbReference type="ARBA" id="ARBA00023211"/>
    </source>
</evidence>
<keyword evidence="14 21" id="KW-0464">Manganese</keyword>
<evidence type="ECO:0000256" key="16">
    <source>
        <dbReference type="ARBA" id="ARBA00047614"/>
    </source>
</evidence>
<feature type="binding site" evidence="21">
    <location>
        <position position="312"/>
    </location>
    <ligand>
        <name>Mg(2+)</name>
        <dbReference type="ChEBI" id="CHEBI:18420"/>
        <label>1</label>
    </ligand>
</feature>
<evidence type="ECO:0000256" key="2">
    <source>
        <dbReference type="ARBA" id="ARBA00003921"/>
    </source>
</evidence>
<evidence type="ECO:0000256" key="9">
    <source>
        <dbReference type="ARBA" id="ARBA00022741"/>
    </source>
</evidence>
<evidence type="ECO:0000313" key="24">
    <source>
        <dbReference type="EMBL" id="CAG5000887.1"/>
    </source>
</evidence>
<protein>
    <recommendedName>
        <fullName evidence="18">D-alanine--D-alanine ligase</fullName>
        <ecNumber evidence="18">6.3.2.4</ecNumber>
    </recommendedName>
    <alternativeName>
        <fullName evidence="18">D-Ala-D-Ala ligase</fullName>
    </alternativeName>
    <alternativeName>
        <fullName evidence="18">D-alanylalanine synthetase</fullName>
    </alternativeName>
</protein>
<dbReference type="EC" id="6.3.2.4" evidence="18"/>
<keyword evidence="8 21" id="KW-0479">Metal-binding</keyword>
<dbReference type="PANTHER" id="PTHR23132:SF25">
    <property type="entry name" value="D-ALANINE--D-ALANINE LIGASE A"/>
    <property type="match status" value="1"/>
</dbReference>
<evidence type="ECO:0000256" key="18">
    <source>
        <dbReference type="HAMAP-Rule" id="MF_00047"/>
    </source>
</evidence>
<evidence type="ECO:0000256" key="17">
    <source>
        <dbReference type="ARBA" id="ARBA00060592"/>
    </source>
</evidence>
<evidence type="ECO:0000313" key="25">
    <source>
        <dbReference type="Proteomes" id="UP000680038"/>
    </source>
</evidence>
<feature type="binding site" evidence="20">
    <location>
        <begin position="218"/>
        <end position="225"/>
    </location>
    <ligand>
        <name>ATP</name>
        <dbReference type="ChEBI" id="CHEBI:30616"/>
    </ligand>
</feature>
<evidence type="ECO:0000256" key="10">
    <source>
        <dbReference type="ARBA" id="ARBA00022840"/>
    </source>
</evidence>
<dbReference type="RefSeq" id="WP_215239180.1">
    <property type="nucleotide sequence ID" value="NZ_CAJRAF010000002.1"/>
</dbReference>
<dbReference type="InterPro" id="IPR013815">
    <property type="entry name" value="ATP_grasp_subdomain_1"/>
</dbReference>
<dbReference type="InterPro" id="IPR011761">
    <property type="entry name" value="ATP-grasp"/>
</dbReference>
<evidence type="ECO:0000256" key="20">
    <source>
        <dbReference type="PIRSR" id="PIRSR039102-2"/>
    </source>
</evidence>
<keyword evidence="10 22" id="KW-0067">ATP-binding</keyword>
<evidence type="ECO:0000256" key="12">
    <source>
        <dbReference type="ARBA" id="ARBA00022960"/>
    </source>
</evidence>
<dbReference type="InterPro" id="IPR005905">
    <property type="entry name" value="D_ala_D_ala"/>
</dbReference>
<dbReference type="SUPFAM" id="SSF56059">
    <property type="entry name" value="Glutathione synthetase ATP-binding domain-like"/>
    <property type="match status" value="1"/>
</dbReference>
<feature type="binding site" evidence="20">
    <location>
        <position position="138"/>
    </location>
    <ligand>
        <name>ATP</name>
        <dbReference type="ChEBI" id="CHEBI:30616"/>
    </ligand>
</feature>
<feature type="binding site" evidence="20">
    <location>
        <begin position="188"/>
        <end position="189"/>
    </location>
    <ligand>
        <name>ATP</name>
        <dbReference type="ChEBI" id="CHEBI:30616"/>
    </ligand>
</feature>
<dbReference type="InterPro" id="IPR011095">
    <property type="entry name" value="Dala_Dala_lig_C"/>
</dbReference>
<dbReference type="InterPro" id="IPR000291">
    <property type="entry name" value="D-Ala_lig_Van_CS"/>
</dbReference>
<feature type="binding site" evidence="20">
    <location>
        <begin position="311"/>
        <end position="312"/>
    </location>
    <ligand>
        <name>ATP</name>
        <dbReference type="ChEBI" id="CHEBI:30616"/>
    </ligand>
</feature>
<feature type="active site" evidence="19">
    <location>
        <position position="15"/>
    </location>
</feature>
<feature type="domain" description="ATP-grasp" evidence="23">
    <location>
        <begin position="142"/>
        <end position="345"/>
    </location>
</feature>
<evidence type="ECO:0000256" key="1">
    <source>
        <dbReference type="ARBA" id="ARBA00001936"/>
    </source>
</evidence>
<dbReference type="Pfam" id="PF01820">
    <property type="entry name" value="Dala_Dala_lig_N"/>
    <property type="match status" value="1"/>
</dbReference>
<comment type="pathway">
    <text evidence="17">Glycan biosynthesis.</text>
</comment>
<dbReference type="NCBIfam" id="NF002378">
    <property type="entry name" value="PRK01372.1"/>
    <property type="match status" value="1"/>
</dbReference>
<comment type="catalytic activity">
    <reaction evidence="16 18">
        <text>2 D-alanine + ATP = D-alanyl-D-alanine + ADP + phosphate + H(+)</text>
        <dbReference type="Rhea" id="RHEA:11224"/>
        <dbReference type="ChEBI" id="CHEBI:15378"/>
        <dbReference type="ChEBI" id="CHEBI:30616"/>
        <dbReference type="ChEBI" id="CHEBI:43474"/>
        <dbReference type="ChEBI" id="CHEBI:57416"/>
        <dbReference type="ChEBI" id="CHEBI:57822"/>
        <dbReference type="ChEBI" id="CHEBI:456216"/>
        <dbReference type="EC" id="6.3.2.4"/>
    </reaction>
</comment>
<dbReference type="AlphaFoldDB" id="A0A916N606"/>
<feature type="active site" evidence="19">
    <location>
        <position position="188"/>
    </location>
</feature>
<dbReference type="PROSITE" id="PS00844">
    <property type="entry name" value="DALA_DALA_LIGASE_2"/>
    <property type="match status" value="1"/>
</dbReference>
<dbReference type="GO" id="GO:0071555">
    <property type="term" value="P:cell wall organization"/>
    <property type="evidence" value="ECO:0007669"/>
    <property type="project" value="UniProtKB-KW"/>
</dbReference>
<evidence type="ECO:0000256" key="13">
    <source>
        <dbReference type="ARBA" id="ARBA00022984"/>
    </source>
</evidence>
<dbReference type="InterPro" id="IPR016185">
    <property type="entry name" value="PreATP-grasp_dom_sf"/>
</dbReference>
<organism evidence="24 25">
    <name type="scientific">Dyadobacter helix</name>
    <dbReference type="NCBI Taxonomy" id="2822344"/>
    <lineage>
        <taxon>Bacteria</taxon>
        <taxon>Pseudomonadati</taxon>
        <taxon>Bacteroidota</taxon>
        <taxon>Cytophagia</taxon>
        <taxon>Cytophagales</taxon>
        <taxon>Spirosomataceae</taxon>
        <taxon>Dyadobacter</taxon>
    </lineage>
</organism>
<dbReference type="HAMAP" id="MF_00047">
    <property type="entry name" value="Dala_Dala_lig"/>
    <property type="match status" value="1"/>
</dbReference>
<evidence type="ECO:0000256" key="15">
    <source>
        <dbReference type="ARBA" id="ARBA00023316"/>
    </source>
</evidence>
<comment type="pathway">
    <text evidence="4 18">Cell wall biogenesis; peptidoglycan biosynthesis.</text>
</comment>
<dbReference type="GO" id="GO:0008360">
    <property type="term" value="P:regulation of cell shape"/>
    <property type="evidence" value="ECO:0007669"/>
    <property type="project" value="UniProtKB-KW"/>
</dbReference>
<accession>A0A916N606</accession>
<feature type="binding site" evidence="21">
    <location>
        <position position="299"/>
    </location>
    <ligand>
        <name>Mg(2+)</name>
        <dbReference type="ChEBI" id="CHEBI:18420"/>
        <label>1</label>
    </ligand>
</feature>
<dbReference type="FunFam" id="3.30.1490.20:FF:000007">
    <property type="entry name" value="D-alanine--D-alanine ligase"/>
    <property type="match status" value="1"/>
</dbReference>
<dbReference type="Gene3D" id="3.30.1490.20">
    <property type="entry name" value="ATP-grasp fold, A domain"/>
    <property type="match status" value="1"/>
</dbReference>
<feature type="binding site" evidence="21">
    <location>
        <position position="314"/>
    </location>
    <ligand>
        <name>Mg(2+)</name>
        <dbReference type="ChEBI" id="CHEBI:18420"/>
        <label>2</label>
    </ligand>
</feature>
<dbReference type="PIRSF" id="PIRSF039102">
    <property type="entry name" value="Ddl/VanB"/>
    <property type="match status" value="1"/>
</dbReference>
<evidence type="ECO:0000256" key="7">
    <source>
        <dbReference type="ARBA" id="ARBA00022598"/>
    </source>
</evidence>
<evidence type="ECO:0000256" key="11">
    <source>
        <dbReference type="ARBA" id="ARBA00022842"/>
    </source>
</evidence>
<dbReference type="NCBIfam" id="TIGR01205">
    <property type="entry name" value="D_ala_D_alaTIGR"/>
    <property type="match status" value="1"/>
</dbReference>
<name>A0A916N606_9BACT</name>
<comment type="subcellular location">
    <subcellularLocation>
        <location evidence="3 18">Cytoplasm</location>
    </subcellularLocation>
</comment>
<dbReference type="Proteomes" id="UP000680038">
    <property type="component" value="Unassembled WGS sequence"/>
</dbReference>
<sequence length="361" mass="39696">MKTTVAVIFGGKSAEHDVSLKSATNIYNAIDTTELKPLLLGVDYNGQWRFNDNYGETNVDLYQNDYFSGASFVSLKKGTGAIEIISQDSNRSLASFHVAFPIIHGTFGEDGTLQGILKSLEVAYVGPDILGSAIGMDKEVAKRLLRDAGIPISAFFTLYRHNPGQFSFEEIVQELGLPLFVKPANAGSSVGVSKVANKAEFERAVSEAFIYDKKILVEEAVFGKEVECAVLGNEVVKASVLGEIVSAANFYSYEEKYLNLDGVQTKIPAEIGEQASAQIRATAIKAFGVLCCEGMSRIDFFLREDNTFVLNEINTLPGFTATSMYPQLWEHTGIPYPRLLSELVQLAQHRQERETVLKYTI</sequence>
<dbReference type="SUPFAM" id="SSF52440">
    <property type="entry name" value="PreATP-grasp domain"/>
    <property type="match status" value="1"/>
</dbReference>
<evidence type="ECO:0000256" key="4">
    <source>
        <dbReference type="ARBA" id="ARBA00004752"/>
    </source>
</evidence>
<comment type="caution">
    <text evidence="24">The sequence shown here is derived from an EMBL/GenBank/DDBJ whole genome shotgun (WGS) entry which is preliminary data.</text>
</comment>
<dbReference type="InterPro" id="IPR011127">
    <property type="entry name" value="Dala_Dala_lig_N"/>
</dbReference>
<evidence type="ECO:0000256" key="3">
    <source>
        <dbReference type="ARBA" id="ARBA00004496"/>
    </source>
</evidence>
<evidence type="ECO:0000256" key="8">
    <source>
        <dbReference type="ARBA" id="ARBA00022723"/>
    </source>
</evidence>
<dbReference type="FunFam" id="3.30.470.20:FF:000008">
    <property type="entry name" value="D-alanine--D-alanine ligase"/>
    <property type="match status" value="1"/>
</dbReference>
<comment type="cofactor">
    <cofactor evidence="1">
        <name>Mn(2+)</name>
        <dbReference type="ChEBI" id="CHEBI:29035"/>
    </cofactor>
</comment>
<dbReference type="Pfam" id="PF07478">
    <property type="entry name" value="Dala_Dala_lig_C"/>
    <property type="match status" value="1"/>
</dbReference>
<keyword evidence="11 21" id="KW-0460">Magnesium</keyword>
<keyword evidence="7 18" id="KW-0436">Ligase</keyword>
<keyword evidence="25" id="KW-1185">Reference proteome</keyword>
<keyword evidence="15 18" id="KW-0961">Cell wall biogenesis/degradation</keyword>
<keyword evidence="13 18" id="KW-0573">Peptidoglycan synthesis</keyword>
<feature type="binding site" evidence="20">
    <location>
        <begin position="180"/>
        <end position="182"/>
    </location>
    <ligand>
        <name>ATP</name>
        <dbReference type="ChEBI" id="CHEBI:30616"/>
    </ligand>
</feature>
<evidence type="ECO:0000256" key="5">
    <source>
        <dbReference type="ARBA" id="ARBA00010871"/>
    </source>
</evidence>
<evidence type="ECO:0000256" key="6">
    <source>
        <dbReference type="ARBA" id="ARBA00022490"/>
    </source>
</evidence>
<dbReference type="NCBIfam" id="NF002528">
    <property type="entry name" value="PRK01966.1-4"/>
    <property type="match status" value="1"/>
</dbReference>
<comment type="function">
    <text evidence="2 18">Cell wall formation.</text>
</comment>
<dbReference type="GO" id="GO:0005829">
    <property type="term" value="C:cytosol"/>
    <property type="evidence" value="ECO:0007669"/>
    <property type="project" value="TreeGrafter"/>
</dbReference>
<gene>
    <name evidence="24" type="primary">ddlA</name>
    <name evidence="18" type="synonym">ddl</name>
    <name evidence="24" type="ORF">DYBT9275_02552</name>
</gene>
<evidence type="ECO:0000256" key="21">
    <source>
        <dbReference type="PIRSR" id="PIRSR039102-3"/>
    </source>
</evidence>
<dbReference type="EMBL" id="CAJRAF010000002">
    <property type="protein sequence ID" value="CAG5000887.1"/>
    <property type="molecule type" value="Genomic_DNA"/>
</dbReference>
<comment type="similarity">
    <text evidence="5 18">Belongs to the D-alanine--D-alanine ligase family.</text>
</comment>
<keyword evidence="6 18" id="KW-0963">Cytoplasm</keyword>
<evidence type="ECO:0000256" key="19">
    <source>
        <dbReference type="PIRSR" id="PIRSR039102-1"/>
    </source>
</evidence>
<dbReference type="PROSITE" id="PS50975">
    <property type="entry name" value="ATP_GRASP"/>
    <property type="match status" value="1"/>
</dbReference>
<dbReference type="Gene3D" id="3.40.50.20">
    <property type="match status" value="1"/>
</dbReference>
<proteinExistence type="inferred from homology"/>
<evidence type="ECO:0000259" key="23">
    <source>
        <dbReference type="PROSITE" id="PS50975"/>
    </source>
</evidence>
<dbReference type="GO" id="GO:0046872">
    <property type="term" value="F:metal ion binding"/>
    <property type="evidence" value="ECO:0007669"/>
    <property type="project" value="UniProtKB-KW"/>
</dbReference>
<dbReference type="Gene3D" id="3.30.470.20">
    <property type="entry name" value="ATP-grasp fold, B domain"/>
    <property type="match status" value="1"/>
</dbReference>
<keyword evidence="12 18" id="KW-0133">Cell shape</keyword>
<dbReference type="GO" id="GO:0009252">
    <property type="term" value="P:peptidoglycan biosynthetic process"/>
    <property type="evidence" value="ECO:0007669"/>
    <property type="project" value="UniProtKB-UniRule"/>
</dbReference>
<dbReference type="GO" id="GO:0005524">
    <property type="term" value="F:ATP binding"/>
    <property type="evidence" value="ECO:0007669"/>
    <property type="project" value="UniProtKB-UniRule"/>
</dbReference>
<dbReference type="GO" id="GO:0008716">
    <property type="term" value="F:D-alanine-D-alanine ligase activity"/>
    <property type="evidence" value="ECO:0007669"/>
    <property type="project" value="UniProtKB-UniRule"/>
</dbReference>
<feature type="active site" evidence="19">
    <location>
        <position position="323"/>
    </location>
</feature>
<evidence type="ECO:0000256" key="22">
    <source>
        <dbReference type="PROSITE-ProRule" id="PRU00409"/>
    </source>
</evidence>
<dbReference type="PROSITE" id="PS00843">
    <property type="entry name" value="DALA_DALA_LIGASE_1"/>
    <property type="match status" value="1"/>
</dbReference>
<keyword evidence="9 20" id="KW-0547">Nucleotide-binding</keyword>